<evidence type="ECO:0000313" key="2">
    <source>
        <dbReference type="EMBL" id="NEL54363.1"/>
    </source>
</evidence>
<accession>A0A7K3WFU4</accession>
<dbReference type="EMBL" id="JAAGWK010000011">
    <property type="protein sequence ID" value="NEL54363.1"/>
    <property type="molecule type" value="Genomic_DNA"/>
</dbReference>
<organism evidence="2 3">
    <name type="scientific">Goekera deserti</name>
    <dbReference type="NCBI Taxonomy" id="2497753"/>
    <lineage>
        <taxon>Bacteria</taxon>
        <taxon>Bacillati</taxon>
        <taxon>Actinomycetota</taxon>
        <taxon>Actinomycetes</taxon>
        <taxon>Geodermatophilales</taxon>
        <taxon>Geodermatophilaceae</taxon>
        <taxon>Goekera</taxon>
    </lineage>
</organism>
<evidence type="ECO:0000313" key="3">
    <source>
        <dbReference type="Proteomes" id="UP000470470"/>
    </source>
</evidence>
<evidence type="ECO:0000256" key="1">
    <source>
        <dbReference type="SAM" id="Phobius"/>
    </source>
</evidence>
<gene>
    <name evidence="2" type="ORF">G1H19_10155</name>
</gene>
<feature type="transmembrane region" description="Helical" evidence="1">
    <location>
        <begin position="39"/>
        <end position="60"/>
    </location>
</feature>
<keyword evidence="3" id="KW-1185">Reference proteome</keyword>
<dbReference type="RefSeq" id="WP_152727603.1">
    <property type="nucleotide sequence ID" value="NZ_JAABOZ010000001.1"/>
</dbReference>
<comment type="caution">
    <text evidence="2">The sequence shown here is derived from an EMBL/GenBank/DDBJ whole genome shotgun (WGS) entry which is preliminary data.</text>
</comment>
<reference evidence="2 3" key="1">
    <citation type="submission" date="2020-02" db="EMBL/GenBank/DDBJ databases">
        <title>The whole genome sequence of CPCC 205119.</title>
        <authorList>
            <person name="Jiang Z."/>
        </authorList>
    </citation>
    <scope>NUCLEOTIDE SEQUENCE [LARGE SCALE GENOMIC DNA]</scope>
    <source>
        <strain evidence="2 3">CPCC 205119</strain>
    </source>
</reference>
<sequence length="67" mass="7494">MAVVDDPDRSRALSLPFGSELALSDEDVRDLFPRAVRPAVFKILWAVLVALLVVLVLLALQYRRLFG</sequence>
<dbReference type="Proteomes" id="UP000470470">
    <property type="component" value="Unassembled WGS sequence"/>
</dbReference>
<name>A0A7K3WFU4_9ACTN</name>
<dbReference type="AlphaFoldDB" id="A0A7K3WFU4"/>
<keyword evidence="1" id="KW-0812">Transmembrane</keyword>
<keyword evidence="1" id="KW-1133">Transmembrane helix</keyword>
<protein>
    <submittedName>
        <fullName evidence="2">Uncharacterized protein</fullName>
    </submittedName>
</protein>
<proteinExistence type="predicted"/>
<keyword evidence="1" id="KW-0472">Membrane</keyword>